<dbReference type="AlphaFoldDB" id="A0A6A6DB92"/>
<protein>
    <submittedName>
        <fullName evidence="2">Uncharacterized protein</fullName>
    </submittedName>
</protein>
<evidence type="ECO:0000313" key="2">
    <source>
        <dbReference type="EMBL" id="KAF2176721.1"/>
    </source>
</evidence>
<organism evidence="2 3">
    <name type="scientific">Zopfia rhizophila CBS 207.26</name>
    <dbReference type="NCBI Taxonomy" id="1314779"/>
    <lineage>
        <taxon>Eukaryota</taxon>
        <taxon>Fungi</taxon>
        <taxon>Dikarya</taxon>
        <taxon>Ascomycota</taxon>
        <taxon>Pezizomycotina</taxon>
        <taxon>Dothideomycetes</taxon>
        <taxon>Dothideomycetes incertae sedis</taxon>
        <taxon>Zopfiaceae</taxon>
        <taxon>Zopfia</taxon>
    </lineage>
</organism>
<evidence type="ECO:0000256" key="1">
    <source>
        <dbReference type="SAM" id="Phobius"/>
    </source>
</evidence>
<feature type="non-terminal residue" evidence="2">
    <location>
        <position position="1"/>
    </location>
</feature>
<dbReference type="OrthoDB" id="2156052at2759"/>
<keyword evidence="1" id="KW-0472">Membrane</keyword>
<keyword evidence="3" id="KW-1185">Reference proteome</keyword>
<dbReference type="EMBL" id="ML994703">
    <property type="protein sequence ID" value="KAF2176721.1"/>
    <property type="molecule type" value="Genomic_DNA"/>
</dbReference>
<name>A0A6A6DB92_9PEZI</name>
<proteinExistence type="predicted"/>
<keyword evidence="1" id="KW-1133">Transmembrane helix</keyword>
<dbReference type="Proteomes" id="UP000800200">
    <property type="component" value="Unassembled WGS sequence"/>
</dbReference>
<reference evidence="2" key="1">
    <citation type="journal article" date="2020" name="Stud. Mycol.">
        <title>101 Dothideomycetes genomes: a test case for predicting lifestyles and emergence of pathogens.</title>
        <authorList>
            <person name="Haridas S."/>
            <person name="Albert R."/>
            <person name="Binder M."/>
            <person name="Bloem J."/>
            <person name="Labutti K."/>
            <person name="Salamov A."/>
            <person name="Andreopoulos B."/>
            <person name="Baker S."/>
            <person name="Barry K."/>
            <person name="Bills G."/>
            <person name="Bluhm B."/>
            <person name="Cannon C."/>
            <person name="Castanera R."/>
            <person name="Culley D."/>
            <person name="Daum C."/>
            <person name="Ezra D."/>
            <person name="Gonzalez J."/>
            <person name="Henrissat B."/>
            <person name="Kuo A."/>
            <person name="Liang C."/>
            <person name="Lipzen A."/>
            <person name="Lutzoni F."/>
            <person name="Magnuson J."/>
            <person name="Mondo S."/>
            <person name="Nolan M."/>
            <person name="Ohm R."/>
            <person name="Pangilinan J."/>
            <person name="Park H.-J."/>
            <person name="Ramirez L."/>
            <person name="Alfaro M."/>
            <person name="Sun H."/>
            <person name="Tritt A."/>
            <person name="Yoshinaga Y."/>
            <person name="Zwiers L.-H."/>
            <person name="Turgeon B."/>
            <person name="Goodwin S."/>
            <person name="Spatafora J."/>
            <person name="Crous P."/>
            <person name="Grigoriev I."/>
        </authorList>
    </citation>
    <scope>NUCLEOTIDE SEQUENCE</scope>
    <source>
        <strain evidence="2">CBS 207.26</strain>
    </source>
</reference>
<accession>A0A6A6DB92</accession>
<feature type="transmembrane region" description="Helical" evidence="1">
    <location>
        <begin position="28"/>
        <end position="45"/>
    </location>
</feature>
<sequence length="63" mass="7559">KTTIYKHLCLIQGINMPVYLDNIKLETFYFYKSIIELVYIIFLSFKGKLISKYLTTKNRLYVT</sequence>
<gene>
    <name evidence="2" type="ORF">K469DRAFT_606310</name>
</gene>
<evidence type="ECO:0000313" key="3">
    <source>
        <dbReference type="Proteomes" id="UP000800200"/>
    </source>
</evidence>
<keyword evidence="1" id="KW-0812">Transmembrane</keyword>